<keyword evidence="2" id="KW-1185">Reference proteome</keyword>
<protein>
    <submittedName>
        <fullName evidence="1">Uncharacterized protein</fullName>
    </submittedName>
</protein>
<dbReference type="HOGENOM" id="CLU_3015793_0_0_1"/>
<sequence>MTTIQVFSVALPQRGQVNHKPKEGVEDDSDESRDAMRQHFVHGCSRKSACNMWTSL</sequence>
<name>A0A0D0BL94_9AGAM</name>
<proteinExistence type="predicted"/>
<accession>A0A0D0BL94</accession>
<evidence type="ECO:0000313" key="1">
    <source>
        <dbReference type="EMBL" id="KIK44018.1"/>
    </source>
</evidence>
<dbReference type="EMBL" id="KN835199">
    <property type="protein sequence ID" value="KIK44018.1"/>
    <property type="molecule type" value="Genomic_DNA"/>
</dbReference>
<evidence type="ECO:0000313" key="2">
    <source>
        <dbReference type="Proteomes" id="UP000054485"/>
    </source>
</evidence>
<reference evidence="1 2" key="1">
    <citation type="submission" date="2014-04" db="EMBL/GenBank/DDBJ databases">
        <authorList>
            <consortium name="DOE Joint Genome Institute"/>
            <person name="Kuo A."/>
            <person name="Ruytinx J."/>
            <person name="Rineau F."/>
            <person name="Colpaert J."/>
            <person name="Kohler A."/>
            <person name="Nagy L.G."/>
            <person name="Floudas D."/>
            <person name="Copeland A."/>
            <person name="Barry K.W."/>
            <person name="Cichocki N."/>
            <person name="Veneault-Fourrey C."/>
            <person name="LaButti K."/>
            <person name="Lindquist E.A."/>
            <person name="Lipzen A."/>
            <person name="Lundell T."/>
            <person name="Morin E."/>
            <person name="Murat C."/>
            <person name="Sun H."/>
            <person name="Tunlid A."/>
            <person name="Henrissat B."/>
            <person name="Grigoriev I.V."/>
            <person name="Hibbett D.S."/>
            <person name="Martin F."/>
            <person name="Nordberg H.P."/>
            <person name="Cantor M.N."/>
            <person name="Hua S.X."/>
        </authorList>
    </citation>
    <scope>NUCLEOTIDE SEQUENCE [LARGE SCALE GENOMIC DNA]</scope>
    <source>
        <strain evidence="1 2">UH-Slu-Lm8-n1</strain>
    </source>
</reference>
<dbReference type="AlphaFoldDB" id="A0A0D0BL94"/>
<dbReference type="Proteomes" id="UP000054485">
    <property type="component" value="Unassembled WGS sequence"/>
</dbReference>
<gene>
    <name evidence="1" type="ORF">CY34DRAFT_803149</name>
</gene>
<organism evidence="1 2">
    <name type="scientific">Suillus luteus UH-Slu-Lm8-n1</name>
    <dbReference type="NCBI Taxonomy" id="930992"/>
    <lineage>
        <taxon>Eukaryota</taxon>
        <taxon>Fungi</taxon>
        <taxon>Dikarya</taxon>
        <taxon>Basidiomycota</taxon>
        <taxon>Agaricomycotina</taxon>
        <taxon>Agaricomycetes</taxon>
        <taxon>Agaricomycetidae</taxon>
        <taxon>Boletales</taxon>
        <taxon>Suillineae</taxon>
        <taxon>Suillaceae</taxon>
        <taxon>Suillus</taxon>
    </lineage>
</organism>
<reference evidence="2" key="2">
    <citation type="submission" date="2015-01" db="EMBL/GenBank/DDBJ databases">
        <title>Evolutionary Origins and Diversification of the Mycorrhizal Mutualists.</title>
        <authorList>
            <consortium name="DOE Joint Genome Institute"/>
            <consortium name="Mycorrhizal Genomics Consortium"/>
            <person name="Kohler A."/>
            <person name="Kuo A."/>
            <person name="Nagy L.G."/>
            <person name="Floudas D."/>
            <person name="Copeland A."/>
            <person name="Barry K.W."/>
            <person name="Cichocki N."/>
            <person name="Veneault-Fourrey C."/>
            <person name="LaButti K."/>
            <person name="Lindquist E.A."/>
            <person name="Lipzen A."/>
            <person name="Lundell T."/>
            <person name="Morin E."/>
            <person name="Murat C."/>
            <person name="Riley R."/>
            <person name="Ohm R."/>
            <person name="Sun H."/>
            <person name="Tunlid A."/>
            <person name="Henrissat B."/>
            <person name="Grigoriev I.V."/>
            <person name="Hibbett D.S."/>
            <person name="Martin F."/>
        </authorList>
    </citation>
    <scope>NUCLEOTIDE SEQUENCE [LARGE SCALE GENOMIC DNA]</scope>
    <source>
        <strain evidence="2">UH-Slu-Lm8-n1</strain>
    </source>
</reference>
<dbReference type="InParanoid" id="A0A0D0BL94"/>